<reference evidence="1" key="1">
    <citation type="submission" date="2021-06" db="EMBL/GenBank/DDBJ databases">
        <authorList>
            <person name="Kallberg Y."/>
            <person name="Tangrot J."/>
            <person name="Rosling A."/>
        </authorList>
    </citation>
    <scope>NUCLEOTIDE SEQUENCE</scope>
    <source>
        <strain evidence="1">MA461A</strain>
    </source>
</reference>
<gene>
    <name evidence="1" type="ORF">RPERSI_LOCUS26842</name>
</gene>
<sequence>VTCYYCGGAGHTAAVCASKPGEGSSSKNNTMKSMDMLDQSRKVVGRIHEPWAVRYWIEVIKPPPVVVCWLRNYVPLFPREVWSLIQNEVPRPYDLAKDQEVWLEREILRLEKLGAIVKVGITGSRPTKLEETKAGLKALSRVNWTMARKLASVTGK</sequence>
<evidence type="ECO:0000313" key="2">
    <source>
        <dbReference type="Proteomes" id="UP000789920"/>
    </source>
</evidence>
<proteinExistence type="predicted"/>
<dbReference type="Proteomes" id="UP000789920">
    <property type="component" value="Unassembled WGS sequence"/>
</dbReference>
<dbReference type="EMBL" id="CAJVQC010092955">
    <property type="protein sequence ID" value="CAG8826905.1"/>
    <property type="molecule type" value="Genomic_DNA"/>
</dbReference>
<comment type="caution">
    <text evidence="1">The sequence shown here is derived from an EMBL/GenBank/DDBJ whole genome shotgun (WGS) entry which is preliminary data.</text>
</comment>
<organism evidence="1 2">
    <name type="scientific">Racocetra persica</name>
    <dbReference type="NCBI Taxonomy" id="160502"/>
    <lineage>
        <taxon>Eukaryota</taxon>
        <taxon>Fungi</taxon>
        <taxon>Fungi incertae sedis</taxon>
        <taxon>Mucoromycota</taxon>
        <taxon>Glomeromycotina</taxon>
        <taxon>Glomeromycetes</taxon>
        <taxon>Diversisporales</taxon>
        <taxon>Gigasporaceae</taxon>
        <taxon>Racocetra</taxon>
    </lineage>
</organism>
<keyword evidence="2" id="KW-1185">Reference proteome</keyword>
<protein>
    <submittedName>
        <fullName evidence="1">6490_t:CDS:1</fullName>
    </submittedName>
</protein>
<accession>A0ACA9S557</accession>
<evidence type="ECO:0000313" key="1">
    <source>
        <dbReference type="EMBL" id="CAG8826905.1"/>
    </source>
</evidence>
<name>A0ACA9S557_9GLOM</name>
<feature type="non-terminal residue" evidence="1">
    <location>
        <position position="156"/>
    </location>
</feature>
<feature type="non-terminal residue" evidence="1">
    <location>
        <position position="1"/>
    </location>
</feature>